<dbReference type="OrthoDB" id="8666056at2"/>
<dbReference type="PANTHER" id="PTHR41244">
    <property type="entry name" value="RHAMNAN SYNTHESIS F"/>
    <property type="match status" value="1"/>
</dbReference>
<dbReference type="EMBL" id="CP040098">
    <property type="protein sequence ID" value="QCQ21349.1"/>
    <property type="molecule type" value="Genomic_DNA"/>
</dbReference>
<dbReference type="SUPFAM" id="SSF53448">
    <property type="entry name" value="Nucleotide-diphospho-sugar transferases"/>
    <property type="match status" value="1"/>
</dbReference>
<sequence length="1077" mass="123399">MIPYYIGPECERAAPAFEKKPNVAIHLHLFYQDMLDEFVSRLQRMPCPFDLYVSVPGDGSAAAVRSLLQNSLGAARKVIVEEVPNKGRDLGPLIVQFGRRLAEYEIIAHFHSKKSPHCSQLSGWCRHILDLLLGPPGNDGGRIARIIERLQADAKFVYPEGQTLIIKDRTGWGANHALARRLLETHTTLSIDDFPVVDFPEGSMFWARGACMKDFLRLPLDWNDFPDEPIPADGTLAHALERLMLIFASPYPGRVYRLHRGDSIPDYRCYEEQQDFSALVAKSDVKVLAYYLPQFHPTPENDRWHGEGFTEWTKVREANPLFEGHYQQHIPHPDIGCYSIESPDMLRRQADLMRKAGVFGQIFYHYWFSGKLILEKPARMLLENPEIDMPYCFCWANENWTRRWDGNEEEILLKQEYSARDAVEFIRYLIPFFRDPRYIRVEERPMLLVYRPASLPDPRLYLETWEKECAACGIAPPYVVGVLTREAKDPRDFGMEAGVERVLHDWTAGAVPEMKERLRAYQPLRGSVLDYDQVADFYSARTSPGDFTWFRSIVPIWDNTARYGSDAFLVHGSTPRKFAQWLKALVAFSRAYLPPDRRFIMVNAWNEWAEGAHLEPDSRYGYAYLNAVGRTLAGIAYGADLNPVEKLPPKLRIRLVVADEVLDALREDKQLEERFFACLARSTFFEHCDVELHPPRLIGALPAAVRADVSKPAERPVDWILQVRRVALFPPDLIEKMLQTACRVGRSVVLSNAYDRHFPLIEATENGSVDAARAFEAPLVLMPADPGPQGYKNYRLRADAHSFVAYPNTLPPKKLPRVTTIIRYHRKNDMGLLRNALYCLAAMQDCVVLPLIAAQDLDAEADAKLRDLLGQLPWPEGRDARVLHFASPEGKGDLRARMLNEALKQVSTRYAGFLDYDDLLMSHAYGWLLERLRRTGKAVAFGRVYSTSYDRDTGLFRGRKQVFTYGFSYDDFVACNHAPLHSFLLDLDQLDLRRVHYHDDQRYLEDYFLTLQLFTRENADWESLGENAYIGDYLHVVGGANTLAMASEEAHQAIVESPEYRLCEQRVDALRRSLHNT</sequence>
<dbReference type="Pfam" id="PF14307">
    <property type="entry name" value="Glyco_tran_WbsX"/>
    <property type="match status" value="1"/>
</dbReference>
<evidence type="ECO:0000313" key="2">
    <source>
        <dbReference type="Proteomes" id="UP000298602"/>
    </source>
</evidence>
<dbReference type="InterPro" id="IPR029044">
    <property type="entry name" value="Nucleotide-diphossugar_trans"/>
</dbReference>
<reference evidence="1 2" key="2">
    <citation type="submission" date="2019-05" db="EMBL/GenBank/DDBJ databases">
        <authorList>
            <person name="Suflita J.M."/>
            <person name="Marks C.R."/>
        </authorList>
    </citation>
    <scope>NUCLEOTIDE SEQUENCE [LARGE SCALE GENOMIC DNA]</scope>
    <source>
        <strain evidence="1 2">ALDC</strain>
    </source>
</reference>
<dbReference type="Proteomes" id="UP000298602">
    <property type="component" value="Chromosome"/>
</dbReference>
<dbReference type="CDD" id="cd11579">
    <property type="entry name" value="Glyco_tran_WbsX"/>
    <property type="match status" value="1"/>
</dbReference>
<keyword evidence="2" id="KW-1185">Reference proteome</keyword>
<dbReference type="KEGG" id="dax:FDQ92_03630"/>
<evidence type="ECO:0008006" key="3">
    <source>
        <dbReference type="Google" id="ProtNLM"/>
    </source>
</evidence>
<dbReference type="RefSeq" id="WP_137423318.1">
    <property type="nucleotide sequence ID" value="NZ_CP040098.1"/>
</dbReference>
<organism evidence="1 2">
    <name type="scientific">Desulfoglaeba alkanexedens ALDC</name>
    <dbReference type="NCBI Taxonomy" id="980445"/>
    <lineage>
        <taxon>Bacteria</taxon>
        <taxon>Pseudomonadati</taxon>
        <taxon>Thermodesulfobacteriota</taxon>
        <taxon>Syntrophobacteria</taxon>
        <taxon>Syntrophobacterales</taxon>
        <taxon>Syntrophobacteraceae</taxon>
        <taxon>Desulfoglaeba</taxon>
    </lineage>
</organism>
<dbReference type="InterPro" id="IPR007739">
    <property type="entry name" value="RgpF"/>
</dbReference>
<name>A0A4P8L0S5_9BACT</name>
<dbReference type="Pfam" id="PF05045">
    <property type="entry name" value="RgpF"/>
    <property type="match status" value="1"/>
</dbReference>
<reference evidence="1 2" key="1">
    <citation type="submission" date="2019-05" db="EMBL/GenBank/DDBJ databases">
        <title>The Complete Genome Sequence of the n-alkane-degrading Desulfoglaeba alkanexedens ALDC reveals multiple alkylsuccinate synthase gene clusters.</title>
        <authorList>
            <person name="Callaghan A.V."/>
            <person name="Davidova I.A."/>
            <person name="Duncan K.E."/>
            <person name="Morris B."/>
            <person name="McInerney M.J."/>
        </authorList>
    </citation>
    <scope>NUCLEOTIDE SEQUENCE [LARGE SCALE GENOMIC DNA]</scope>
    <source>
        <strain evidence="1 2">ALDC</strain>
    </source>
</reference>
<proteinExistence type="predicted"/>
<gene>
    <name evidence="1" type="ORF">FDQ92_03630</name>
</gene>
<dbReference type="PANTHER" id="PTHR41244:SF1">
    <property type="entry name" value="GLYCOSYLTRANSFERASE"/>
    <property type="match status" value="1"/>
</dbReference>
<evidence type="ECO:0000313" key="1">
    <source>
        <dbReference type="EMBL" id="QCQ21349.1"/>
    </source>
</evidence>
<accession>A0A4P8L0S5</accession>
<protein>
    <recommendedName>
        <fullName evidence="3">Glycosyltransferase</fullName>
    </recommendedName>
</protein>
<dbReference type="InterPro" id="IPR032719">
    <property type="entry name" value="WbsX"/>
</dbReference>
<dbReference type="Gene3D" id="3.20.20.80">
    <property type="entry name" value="Glycosidases"/>
    <property type="match status" value="1"/>
</dbReference>
<dbReference type="AlphaFoldDB" id="A0A4P8L0S5"/>